<organism evidence="2 3">
    <name type="scientific">Leeia speluncae</name>
    <dbReference type="NCBI Taxonomy" id="2884804"/>
    <lineage>
        <taxon>Bacteria</taxon>
        <taxon>Pseudomonadati</taxon>
        <taxon>Pseudomonadota</taxon>
        <taxon>Betaproteobacteria</taxon>
        <taxon>Neisseriales</taxon>
        <taxon>Leeiaceae</taxon>
        <taxon>Leeia</taxon>
    </lineage>
</organism>
<keyword evidence="1 2" id="KW-0808">Transferase</keyword>
<name>A0ABS8D7I2_9NEIS</name>
<dbReference type="EMBL" id="JAJBZT010000006">
    <property type="protein sequence ID" value="MCB6184164.1"/>
    <property type="molecule type" value="Genomic_DNA"/>
</dbReference>
<dbReference type="SUPFAM" id="SSF89796">
    <property type="entry name" value="CoA-transferase family III (CaiB/BaiF)"/>
    <property type="match status" value="1"/>
</dbReference>
<comment type="caution">
    <text evidence="2">The sequence shown here is derived from an EMBL/GenBank/DDBJ whole genome shotgun (WGS) entry which is preliminary data.</text>
</comment>
<sequence>MGALSHLRVLDLSRVLAGPWCSQNLADLGAHVIKVERTLNGDDTRGWGPPFLKDTNGNDTKEAAYYLCANRGKQSVTIDFTRPEGQALLHELVKQCDVVLENFKVGGLKKYQLDYDSIKAIKPDIVYCSITGFGQSGPYAERAGYDFMIQGLGGLMSITGDPDGEPQKVGVAVTDLFTGMYATTAILAALNHRQVTGVGQHIDIALLDCQLAMLANVASNHLVGGMKPPRLGNAHANIVPYQVFEVADGHIIVAVGNDTQFARFAALCGHAEWANDERFAANKNRVKNRQILVPMIAEAMKLRNRDEWLQMLEVETIPCGPINSIPQAFEDPHVQYRQIKVNVPHPSAGNVPLVANPIRLSETPIEYNVAPPTLGQHTQEVLSDIAGLTEEQLAELAGKGVI</sequence>
<dbReference type="Pfam" id="PF02515">
    <property type="entry name" value="CoA_transf_3"/>
    <property type="match status" value="1"/>
</dbReference>
<dbReference type="Gene3D" id="3.30.1540.10">
    <property type="entry name" value="formyl-coa transferase, domain 3"/>
    <property type="match status" value="1"/>
</dbReference>
<dbReference type="Proteomes" id="UP001165395">
    <property type="component" value="Unassembled WGS sequence"/>
</dbReference>
<reference evidence="2" key="1">
    <citation type="submission" date="2021-10" db="EMBL/GenBank/DDBJ databases">
        <title>The complete genome sequence of Leeia sp. TBRC 13508.</title>
        <authorList>
            <person name="Charoenyingcharoen P."/>
            <person name="Yukphan P."/>
        </authorList>
    </citation>
    <scope>NUCLEOTIDE SEQUENCE</scope>
    <source>
        <strain evidence="2">TBRC 13508</strain>
    </source>
</reference>
<proteinExistence type="predicted"/>
<dbReference type="InterPro" id="IPR023606">
    <property type="entry name" value="CoA-Trfase_III_dom_1_sf"/>
</dbReference>
<dbReference type="InterPro" id="IPR044855">
    <property type="entry name" value="CoA-Trfase_III_dom3_sf"/>
</dbReference>
<evidence type="ECO:0000256" key="1">
    <source>
        <dbReference type="ARBA" id="ARBA00022679"/>
    </source>
</evidence>
<dbReference type="PANTHER" id="PTHR48207">
    <property type="entry name" value="SUCCINATE--HYDROXYMETHYLGLUTARATE COA-TRANSFERASE"/>
    <property type="match status" value="1"/>
</dbReference>
<evidence type="ECO:0000313" key="3">
    <source>
        <dbReference type="Proteomes" id="UP001165395"/>
    </source>
</evidence>
<evidence type="ECO:0000313" key="2">
    <source>
        <dbReference type="EMBL" id="MCB6184164.1"/>
    </source>
</evidence>
<dbReference type="InterPro" id="IPR050483">
    <property type="entry name" value="CoA-transferase_III_domain"/>
</dbReference>
<dbReference type="PANTHER" id="PTHR48207:SF3">
    <property type="entry name" value="SUCCINATE--HYDROXYMETHYLGLUTARATE COA-TRANSFERASE"/>
    <property type="match status" value="1"/>
</dbReference>
<keyword evidence="3" id="KW-1185">Reference proteome</keyword>
<accession>A0ABS8D7I2</accession>
<dbReference type="Gene3D" id="3.40.50.10540">
    <property type="entry name" value="Crotonobetainyl-coa:carnitine coa-transferase, domain 1"/>
    <property type="match status" value="1"/>
</dbReference>
<gene>
    <name evidence="2" type="ORF">LIN78_11460</name>
</gene>
<protein>
    <submittedName>
        <fullName evidence="2">CoA transferase</fullName>
    </submittedName>
</protein>
<dbReference type="GO" id="GO:0016740">
    <property type="term" value="F:transferase activity"/>
    <property type="evidence" value="ECO:0007669"/>
    <property type="project" value="UniProtKB-KW"/>
</dbReference>
<dbReference type="RefSeq" id="WP_227180977.1">
    <property type="nucleotide sequence ID" value="NZ_JAJBZT010000006.1"/>
</dbReference>
<dbReference type="InterPro" id="IPR003673">
    <property type="entry name" value="CoA-Trfase_fam_III"/>
</dbReference>